<dbReference type="GO" id="GO:0000045">
    <property type="term" value="P:autophagosome assembly"/>
    <property type="evidence" value="ECO:0007669"/>
    <property type="project" value="TreeGrafter"/>
</dbReference>
<evidence type="ECO:0000256" key="3">
    <source>
        <dbReference type="ARBA" id="ARBA00022777"/>
    </source>
</evidence>
<dbReference type="PROSITE" id="PS00108">
    <property type="entry name" value="PROTEIN_KINASE_ST"/>
    <property type="match status" value="1"/>
</dbReference>
<dbReference type="PANTHER" id="PTHR24348:SF22">
    <property type="entry name" value="NON-SPECIFIC SERINE_THREONINE PROTEIN KINASE"/>
    <property type="match status" value="1"/>
</dbReference>
<sequence length="376" mass="42874">MGHLPVPQDPLPEHIEPIIHEAVSNPQIWVVPQGSARATPVFRQVFLCRRNQSTQAYQIIQPPAFQPVELSHGGPIWGYLFMGVLIPRRHDLIYEEPIDDAYAQRVAIKRLDLRVVALELQNGSKEDPFKEIYRMQTIGDNHHVLGIIEALQDDRYLYIITPWCEGGSLLTHIPLQPGDLTIDQQARILFEQILENLHYLNRVKGICHRDIKPGNFLVSGEGRVLLSDLAMSFQMPPGGLVNHIGQFGTPPYMLPEIAMRSPFDGSKCDLWASIVSLYNLVTGLPFLYRIPHPDDILFRYCIMAKGLSRDMHNELVQEIIAEANPEDLMSLNTVAQRISFMSMDLLELFENALALDPDDRWTIEKVAACRWMQLER</sequence>
<dbReference type="GO" id="GO:0010506">
    <property type="term" value="P:regulation of autophagy"/>
    <property type="evidence" value="ECO:0007669"/>
    <property type="project" value="InterPro"/>
</dbReference>
<evidence type="ECO:0000313" key="6">
    <source>
        <dbReference type="EMBL" id="KAG7348329.1"/>
    </source>
</evidence>
<dbReference type="AlphaFoldDB" id="A0A9K3PKJ2"/>
<dbReference type="PROSITE" id="PS50011">
    <property type="entry name" value="PROTEIN_KINASE_DOM"/>
    <property type="match status" value="1"/>
</dbReference>
<keyword evidence="4" id="KW-0067">ATP-binding</keyword>
<dbReference type="InterPro" id="IPR045269">
    <property type="entry name" value="Atg1-like"/>
</dbReference>
<protein>
    <submittedName>
        <fullName evidence="6">Serine/threonine protein kinase</fullName>
    </submittedName>
</protein>
<dbReference type="GO" id="GO:0005524">
    <property type="term" value="F:ATP binding"/>
    <property type="evidence" value="ECO:0007669"/>
    <property type="project" value="UniProtKB-KW"/>
</dbReference>
<accession>A0A9K3PKJ2</accession>
<dbReference type="Proteomes" id="UP000693970">
    <property type="component" value="Unassembled WGS sequence"/>
</dbReference>
<name>A0A9K3PKJ2_9STRA</name>
<dbReference type="OrthoDB" id="541276at2759"/>
<dbReference type="GO" id="GO:0004674">
    <property type="term" value="F:protein serine/threonine kinase activity"/>
    <property type="evidence" value="ECO:0007669"/>
    <property type="project" value="UniProtKB-KW"/>
</dbReference>
<dbReference type="InterPro" id="IPR000719">
    <property type="entry name" value="Prot_kinase_dom"/>
</dbReference>
<dbReference type="InterPro" id="IPR008271">
    <property type="entry name" value="Ser/Thr_kinase_AS"/>
</dbReference>
<keyword evidence="6" id="KW-0723">Serine/threonine-protein kinase</keyword>
<proteinExistence type="predicted"/>
<dbReference type="CDD" id="cd00180">
    <property type="entry name" value="PKc"/>
    <property type="match status" value="1"/>
</dbReference>
<keyword evidence="3 6" id="KW-0418">Kinase</keyword>
<feature type="domain" description="Protein kinase" evidence="5">
    <location>
        <begin position="66"/>
        <end position="372"/>
    </location>
</feature>
<evidence type="ECO:0000313" key="7">
    <source>
        <dbReference type="Proteomes" id="UP000693970"/>
    </source>
</evidence>
<dbReference type="GO" id="GO:0005776">
    <property type="term" value="C:autophagosome"/>
    <property type="evidence" value="ECO:0007669"/>
    <property type="project" value="TreeGrafter"/>
</dbReference>
<keyword evidence="2" id="KW-0547">Nucleotide-binding</keyword>
<dbReference type="SMART" id="SM00220">
    <property type="entry name" value="S_TKc"/>
    <property type="match status" value="1"/>
</dbReference>
<dbReference type="GO" id="GO:0016020">
    <property type="term" value="C:membrane"/>
    <property type="evidence" value="ECO:0007669"/>
    <property type="project" value="TreeGrafter"/>
</dbReference>
<evidence type="ECO:0000256" key="2">
    <source>
        <dbReference type="ARBA" id="ARBA00022741"/>
    </source>
</evidence>
<dbReference type="PANTHER" id="PTHR24348">
    <property type="entry name" value="SERINE/THREONINE-PROTEIN KINASE UNC-51-RELATED"/>
    <property type="match status" value="1"/>
</dbReference>
<dbReference type="GO" id="GO:0000407">
    <property type="term" value="C:phagophore assembly site"/>
    <property type="evidence" value="ECO:0007669"/>
    <property type="project" value="TreeGrafter"/>
</dbReference>
<gene>
    <name evidence="6" type="ORF">IV203_017034</name>
</gene>
<dbReference type="EMBL" id="JAGRRH010000020">
    <property type="protein sequence ID" value="KAG7348329.1"/>
    <property type="molecule type" value="Genomic_DNA"/>
</dbReference>
<evidence type="ECO:0000256" key="1">
    <source>
        <dbReference type="ARBA" id="ARBA00022679"/>
    </source>
</evidence>
<keyword evidence="1" id="KW-0808">Transferase</keyword>
<evidence type="ECO:0000259" key="5">
    <source>
        <dbReference type="PROSITE" id="PS50011"/>
    </source>
</evidence>
<dbReference type="GO" id="GO:0005829">
    <property type="term" value="C:cytosol"/>
    <property type="evidence" value="ECO:0007669"/>
    <property type="project" value="TreeGrafter"/>
</dbReference>
<organism evidence="6 7">
    <name type="scientific">Nitzschia inconspicua</name>
    <dbReference type="NCBI Taxonomy" id="303405"/>
    <lineage>
        <taxon>Eukaryota</taxon>
        <taxon>Sar</taxon>
        <taxon>Stramenopiles</taxon>
        <taxon>Ochrophyta</taxon>
        <taxon>Bacillariophyta</taxon>
        <taxon>Bacillariophyceae</taxon>
        <taxon>Bacillariophycidae</taxon>
        <taxon>Bacillariales</taxon>
        <taxon>Bacillariaceae</taxon>
        <taxon>Nitzschia</taxon>
    </lineage>
</organism>
<evidence type="ECO:0000256" key="4">
    <source>
        <dbReference type="ARBA" id="ARBA00022840"/>
    </source>
</evidence>
<comment type="caution">
    <text evidence="6">The sequence shown here is derived from an EMBL/GenBank/DDBJ whole genome shotgun (WGS) entry which is preliminary data.</text>
</comment>
<reference evidence="6" key="1">
    <citation type="journal article" date="2021" name="Sci. Rep.">
        <title>Diploid genomic architecture of Nitzschia inconspicua, an elite biomass production diatom.</title>
        <authorList>
            <person name="Oliver A."/>
            <person name="Podell S."/>
            <person name="Pinowska A."/>
            <person name="Traller J.C."/>
            <person name="Smith S.R."/>
            <person name="McClure R."/>
            <person name="Beliaev A."/>
            <person name="Bohutskyi P."/>
            <person name="Hill E.A."/>
            <person name="Rabines A."/>
            <person name="Zheng H."/>
            <person name="Allen L.Z."/>
            <person name="Kuo A."/>
            <person name="Grigoriev I.V."/>
            <person name="Allen A.E."/>
            <person name="Hazlebeck D."/>
            <person name="Allen E.E."/>
        </authorList>
    </citation>
    <scope>NUCLEOTIDE SEQUENCE</scope>
    <source>
        <strain evidence="6">Hildebrandi</strain>
    </source>
</reference>
<keyword evidence="7" id="KW-1185">Reference proteome</keyword>
<reference evidence="6" key="2">
    <citation type="submission" date="2021-04" db="EMBL/GenBank/DDBJ databases">
        <authorList>
            <person name="Podell S."/>
        </authorList>
    </citation>
    <scope>NUCLEOTIDE SEQUENCE</scope>
    <source>
        <strain evidence="6">Hildebrandi</strain>
    </source>
</reference>
<dbReference type="Pfam" id="PF00069">
    <property type="entry name" value="Pkinase"/>
    <property type="match status" value="1"/>
</dbReference>